<dbReference type="GO" id="GO:0016020">
    <property type="term" value="C:membrane"/>
    <property type="evidence" value="ECO:0007669"/>
    <property type="project" value="TreeGrafter"/>
</dbReference>
<dbReference type="Proteomes" id="UP000199391">
    <property type="component" value="Unassembled WGS sequence"/>
</dbReference>
<dbReference type="InterPro" id="IPR051821">
    <property type="entry name" value="Asp/Asn_beta-hydroxylase"/>
</dbReference>
<keyword evidence="3" id="KW-0560">Oxidoreductase</keyword>
<dbReference type="Gene3D" id="2.60.120.330">
    <property type="entry name" value="B-lactam Antibiotic, Isopenicillin N Synthase, Chain"/>
    <property type="match status" value="1"/>
</dbReference>
<keyword evidence="6" id="KW-1185">Reference proteome</keyword>
<dbReference type="Pfam" id="PF05118">
    <property type="entry name" value="Asp_Arg_Hydrox"/>
    <property type="match status" value="1"/>
</dbReference>
<dbReference type="STRING" id="1035707.SAMN05216552_103231"/>
<dbReference type="OrthoDB" id="21665at2"/>
<dbReference type="GO" id="GO:0051213">
    <property type="term" value="F:dioxygenase activity"/>
    <property type="evidence" value="ECO:0007669"/>
    <property type="project" value="UniProtKB-KW"/>
</dbReference>
<dbReference type="AlphaFoldDB" id="A0A1I7LLW0"/>
<protein>
    <submittedName>
        <fullName evidence="5">Aspartyl/asparaginyl beta-hydroxylase, cupin superfamily</fullName>
    </submittedName>
</protein>
<evidence type="ECO:0000313" key="6">
    <source>
        <dbReference type="Proteomes" id="UP000199391"/>
    </source>
</evidence>
<proteinExistence type="inferred from homology"/>
<evidence type="ECO:0000256" key="2">
    <source>
        <dbReference type="ARBA" id="ARBA00022964"/>
    </source>
</evidence>
<accession>A0A1I7LLW0</accession>
<dbReference type="InterPro" id="IPR007803">
    <property type="entry name" value="Asp/Arg/Pro-Hydrxlase"/>
</dbReference>
<dbReference type="SUPFAM" id="SSF51197">
    <property type="entry name" value="Clavaminate synthase-like"/>
    <property type="match status" value="1"/>
</dbReference>
<dbReference type="PANTHER" id="PTHR46332:SF5">
    <property type="entry name" value="ASPARTATE BETA-HYDROXYLASE DOMAIN CONTAINING 2"/>
    <property type="match status" value="1"/>
</dbReference>
<evidence type="ECO:0000313" key="5">
    <source>
        <dbReference type="EMBL" id="SFV10706.1"/>
    </source>
</evidence>
<evidence type="ECO:0000256" key="3">
    <source>
        <dbReference type="ARBA" id="ARBA00023002"/>
    </source>
</evidence>
<evidence type="ECO:0000259" key="4">
    <source>
        <dbReference type="Pfam" id="PF05118"/>
    </source>
</evidence>
<name>A0A1I7LLW0_9BURK</name>
<organism evidence="5 6">
    <name type="scientific">Pseudoduganella namucuonensis</name>
    <dbReference type="NCBI Taxonomy" id="1035707"/>
    <lineage>
        <taxon>Bacteria</taxon>
        <taxon>Pseudomonadati</taxon>
        <taxon>Pseudomonadota</taxon>
        <taxon>Betaproteobacteria</taxon>
        <taxon>Burkholderiales</taxon>
        <taxon>Oxalobacteraceae</taxon>
        <taxon>Telluria group</taxon>
        <taxon>Pseudoduganella</taxon>
    </lineage>
</organism>
<dbReference type="InterPro" id="IPR011990">
    <property type="entry name" value="TPR-like_helical_dom_sf"/>
</dbReference>
<dbReference type="Gene3D" id="1.25.40.10">
    <property type="entry name" value="Tetratricopeptide repeat domain"/>
    <property type="match status" value="1"/>
</dbReference>
<reference evidence="6" key="1">
    <citation type="submission" date="2016-10" db="EMBL/GenBank/DDBJ databases">
        <authorList>
            <person name="Varghese N."/>
            <person name="Submissions S."/>
        </authorList>
    </citation>
    <scope>NUCLEOTIDE SEQUENCE [LARGE SCALE GENOMIC DNA]</scope>
    <source>
        <strain evidence="6">CGMCC 1.11014</strain>
    </source>
</reference>
<dbReference type="PANTHER" id="PTHR46332">
    <property type="entry name" value="ASPARTATE BETA-HYDROXYLASE DOMAIN-CONTAINING PROTEIN 2"/>
    <property type="match status" value="1"/>
</dbReference>
<gene>
    <name evidence="5" type="ORF">SAMN05216552_103231</name>
</gene>
<keyword evidence="2" id="KW-0223">Dioxygenase</keyword>
<dbReference type="EMBL" id="FPBO01000032">
    <property type="protein sequence ID" value="SFV10706.1"/>
    <property type="molecule type" value="Genomic_DNA"/>
</dbReference>
<comment type="similarity">
    <text evidence="1">Belongs to the aspartyl/asparaginyl beta-hydroxylase family.</text>
</comment>
<sequence length="429" mass="47741">MQKLNAQDIAALEQDIARAIQAGRHDEAGVLWLRILDGDPDNRKALTALSQRSFRAGDLLAAKALLQRLIAADGGDQQEWINLAVVCQGLRDEEGEAAAIRGALSIDPNDMLALLLRGNLLERQGKTHEAARAYGAAATVAPPMEQVNPDLRPMLRQALQYRDRYNSEFGTFMDRHLSAFFKDMRGEDLGRFRESVDIMFGRKQRYESRPALFHFSGLAPITFFDRGLFPWIEQVEASTDAIRDEFLAVLKADQGFTPYLTYPADLPHNQFAQLNNSPDWSAYHLIEKGARVEAHAAQCPATMAALALAPQPRQSKRTPTAMFSLLKPKTRIPAHTGVSNVRLVTHLPLILPPDCGFRVGNDVRAWEMGKAWVFDDTIEHEAWNDSDQLRVLLIFDVWHPQLSAAERAAITAMSEGIEAFGGMSGGFEL</sequence>
<feature type="domain" description="Aspartyl/asparaginy/proline hydroxylase" evidence="4">
    <location>
        <begin position="237"/>
        <end position="400"/>
    </location>
</feature>
<dbReference type="RefSeq" id="WP_093558583.1">
    <property type="nucleotide sequence ID" value="NZ_FPBO01000032.1"/>
</dbReference>
<dbReference type="SUPFAM" id="SSF48452">
    <property type="entry name" value="TPR-like"/>
    <property type="match status" value="1"/>
</dbReference>
<evidence type="ECO:0000256" key="1">
    <source>
        <dbReference type="ARBA" id="ARBA00007730"/>
    </source>
</evidence>
<dbReference type="InterPro" id="IPR027443">
    <property type="entry name" value="IPNS-like_sf"/>
</dbReference>